<proteinExistence type="predicted"/>
<dbReference type="EMBL" id="CAJVPZ010017242">
    <property type="protein sequence ID" value="CAG8679208.1"/>
    <property type="molecule type" value="Genomic_DNA"/>
</dbReference>
<dbReference type="AlphaFoldDB" id="A0A9N9EJA1"/>
<dbReference type="Proteomes" id="UP000789396">
    <property type="component" value="Unassembled WGS sequence"/>
</dbReference>
<feature type="non-terminal residue" evidence="1">
    <location>
        <position position="90"/>
    </location>
</feature>
<sequence length="90" mass="10338">MVFEPDDNMVFEPDDDMVLKPEDNMMLEPKADNLDRSESDGTNRYENLLQSSTLQISGQFLVKQKKVERPGNSSVKEFMERNQLIILSIG</sequence>
<evidence type="ECO:0000313" key="2">
    <source>
        <dbReference type="Proteomes" id="UP000789396"/>
    </source>
</evidence>
<keyword evidence="2" id="KW-1185">Reference proteome</keyword>
<accession>A0A9N9EJA1</accession>
<organism evidence="1 2">
    <name type="scientific">Racocetra fulgida</name>
    <dbReference type="NCBI Taxonomy" id="60492"/>
    <lineage>
        <taxon>Eukaryota</taxon>
        <taxon>Fungi</taxon>
        <taxon>Fungi incertae sedis</taxon>
        <taxon>Mucoromycota</taxon>
        <taxon>Glomeromycotina</taxon>
        <taxon>Glomeromycetes</taxon>
        <taxon>Diversisporales</taxon>
        <taxon>Gigasporaceae</taxon>
        <taxon>Racocetra</taxon>
    </lineage>
</organism>
<comment type="caution">
    <text evidence="1">The sequence shown here is derived from an EMBL/GenBank/DDBJ whole genome shotgun (WGS) entry which is preliminary data.</text>
</comment>
<reference evidence="1" key="1">
    <citation type="submission" date="2021-06" db="EMBL/GenBank/DDBJ databases">
        <authorList>
            <person name="Kallberg Y."/>
            <person name="Tangrot J."/>
            <person name="Rosling A."/>
        </authorList>
    </citation>
    <scope>NUCLEOTIDE SEQUENCE</scope>
    <source>
        <strain evidence="1">IN212</strain>
    </source>
</reference>
<gene>
    <name evidence="1" type="ORF">RFULGI_LOCUS9544</name>
</gene>
<name>A0A9N9EJA1_9GLOM</name>
<protein>
    <submittedName>
        <fullName evidence="1">11415_t:CDS:1</fullName>
    </submittedName>
</protein>
<evidence type="ECO:0000313" key="1">
    <source>
        <dbReference type="EMBL" id="CAG8679208.1"/>
    </source>
</evidence>